<comment type="caution">
    <text evidence="25">The sequence shown here is derived from an EMBL/GenBank/DDBJ whole genome shotgun (WGS) entry which is preliminary data.</text>
</comment>
<dbReference type="InterPro" id="IPR033718">
    <property type="entry name" value="DAGK_prok"/>
</dbReference>
<dbReference type="PROSITE" id="PS01069">
    <property type="entry name" value="DAGK_PROKAR"/>
    <property type="match status" value="1"/>
</dbReference>
<evidence type="ECO:0000256" key="16">
    <source>
        <dbReference type="ARBA" id="ARBA00023098"/>
    </source>
</evidence>
<dbReference type="Pfam" id="PF01219">
    <property type="entry name" value="DAGK_prokar"/>
    <property type="match status" value="1"/>
</dbReference>
<feature type="binding site" evidence="23">
    <location>
        <position position="28"/>
    </location>
    <ligand>
        <name>a divalent metal cation</name>
        <dbReference type="ChEBI" id="CHEBI:60240"/>
    </ligand>
</feature>
<comment type="function">
    <text evidence="24">Catalyzes the ATP-dependent phosphorylation of sn-l,2-diacylglycerol (DAG) to phosphatidic acid. Involved in the recycling of diacylglycerol produced as a by-product during membrane-derived oligosaccharide (MDO) biosynthesis.</text>
</comment>
<dbReference type="GO" id="GO:0005524">
    <property type="term" value="F:ATP binding"/>
    <property type="evidence" value="ECO:0007669"/>
    <property type="project" value="UniProtKB-KW"/>
</dbReference>
<evidence type="ECO:0000256" key="3">
    <source>
        <dbReference type="ARBA" id="ARBA00012133"/>
    </source>
</evidence>
<evidence type="ECO:0000256" key="24">
    <source>
        <dbReference type="RuleBase" id="RU363065"/>
    </source>
</evidence>
<evidence type="ECO:0000256" key="18">
    <source>
        <dbReference type="ARBA" id="ARBA00023209"/>
    </source>
</evidence>
<evidence type="ECO:0000256" key="15">
    <source>
        <dbReference type="ARBA" id="ARBA00022989"/>
    </source>
</evidence>
<evidence type="ECO:0000256" key="23">
    <source>
        <dbReference type="PIRSR" id="PIRSR600829-4"/>
    </source>
</evidence>
<feature type="binding site" evidence="23">
    <location>
        <position position="76"/>
    </location>
    <ligand>
        <name>a divalent metal cation</name>
        <dbReference type="ChEBI" id="CHEBI:60240"/>
    </ligand>
</feature>
<evidence type="ECO:0000256" key="7">
    <source>
        <dbReference type="ARBA" id="ARBA00022519"/>
    </source>
</evidence>
<evidence type="ECO:0000256" key="21">
    <source>
        <dbReference type="PIRSR" id="PIRSR600829-2"/>
    </source>
</evidence>
<sequence>MQKYTGFTHFIKAAGYSWKGLKAAFKNEAAFRQEVVLLIITTPLAIILGDSFLEVALLIAAVLLIIMVELINSAIEAVVDRFGGEIHELSGRAKDLGSAAVLIAAIIAGLIWASILLPKLFS</sequence>
<evidence type="ECO:0000256" key="14">
    <source>
        <dbReference type="ARBA" id="ARBA00022842"/>
    </source>
</evidence>
<evidence type="ECO:0000256" key="20">
    <source>
        <dbReference type="PIRSR" id="PIRSR600829-1"/>
    </source>
</evidence>
<feature type="binding site" evidence="21">
    <location>
        <begin position="30"/>
        <end position="34"/>
    </location>
    <ligand>
        <name>substrate</name>
    </ligand>
</feature>
<keyword evidence="17 24" id="KW-0472">Membrane</keyword>
<evidence type="ECO:0000256" key="11">
    <source>
        <dbReference type="ARBA" id="ARBA00022741"/>
    </source>
</evidence>
<evidence type="ECO:0000256" key="9">
    <source>
        <dbReference type="ARBA" id="ARBA00022692"/>
    </source>
</evidence>
<dbReference type="GO" id="GO:0046872">
    <property type="term" value="F:metal ion binding"/>
    <property type="evidence" value="ECO:0007669"/>
    <property type="project" value="UniProtKB-KW"/>
</dbReference>
<comment type="similarity">
    <text evidence="2 24">Belongs to the bacterial diacylglycerol kinase family.</text>
</comment>
<accession>A0A3A1YVZ0</accession>
<feature type="transmembrane region" description="Helical" evidence="24">
    <location>
        <begin position="29"/>
        <end position="49"/>
    </location>
</feature>
<feature type="binding site" evidence="22">
    <location>
        <position position="76"/>
    </location>
    <ligand>
        <name>ATP</name>
        <dbReference type="ChEBI" id="CHEBI:30616"/>
    </ligand>
</feature>
<feature type="binding site" evidence="22">
    <location>
        <begin position="94"/>
        <end position="95"/>
    </location>
    <ligand>
        <name>ATP</name>
        <dbReference type="ChEBI" id="CHEBI:30616"/>
    </ligand>
</feature>
<keyword evidence="12 24" id="KW-0418">Kinase</keyword>
<evidence type="ECO:0000256" key="4">
    <source>
        <dbReference type="ARBA" id="ARBA00017575"/>
    </source>
</evidence>
<keyword evidence="19 24" id="KW-1208">Phospholipid metabolism</keyword>
<dbReference type="EC" id="2.7.1.107" evidence="3 24"/>
<feature type="binding site" evidence="21">
    <location>
        <begin position="13"/>
        <end position="18"/>
    </location>
    <ligand>
        <name>substrate</name>
    </ligand>
</feature>
<feature type="active site" description="Proton acceptor" evidence="20">
    <location>
        <position position="69"/>
    </location>
</feature>
<dbReference type="OrthoDB" id="9796011at2"/>
<evidence type="ECO:0000256" key="17">
    <source>
        <dbReference type="ARBA" id="ARBA00023136"/>
    </source>
</evidence>
<comment type="cofactor">
    <cofactor evidence="23">
        <name>Mg(2+)</name>
        <dbReference type="ChEBI" id="CHEBI:18420"/>
    </cofactor>
    <text evidence="23">Mn(2+), Zn(2+), Cd(2+) and Co(2+) support activity to lesser extents.</text>
</comment>
<keyword evidence="7 24" id="KW-0997">Cell inner membrane</keyword>
<evidence type="ECO:0000256" key="22">
    <source>
        <dbReference type="PIRSR" id="PIRSR600829-3"/>
    </source>
</evidence>
<protein>
    <recommendedName>
        <fullName evidence="4 24">Diacylglycerol kinase</fullName>
        <ecNumber evidence="3 24">2.7.1.107</ecNumber>
    </recommendedName>
</protein>
<evidence type="ECO:0000256" key="13">
    <source>
        <dbReference type="ARBA" id="ARBA00022840"/>
    </source>
</evidence>
<dbReference type="GO" id="GO:0005886">
    <property type="term" value="C:plasma membrane"/>
    <property type="evidence" value="ECO:0007669"/>
    <property type="project" value="UniProtKB-SubCell"/>
</dbReference>
<keyword evidence="16 24" id="KW-0443">Lipid metabolism</keyword>
<dbReference type="InterPro" id="IPR036945">
    <property type="entry name" value="DAGK_sf"/>
</dbReference>
<gene>
    <name evidence="25" type="ORF">CKF58_00460</name>
</gene>
<evidence type="ECO:0000256" key="2">
    <source>
        <dbReference type="ARBA" id="ARBA00005967"/>
    </source>
</evidence>
<dbReference type="CDD" id="cd14264">
    <property type="entry name" value="DAGK_IM"/>
    <property type="match status" value="1"/>
</dbReference>
<dbReference type="InterPro" id="IPR000829">
    <property type="entry name" value="DAGK"/>
</dbReference>
<feature type="transmembrane region" description="Helical" evidence="24">
    <location>
        <begin position="55"/>
        <end position="75"/>
    </location>
</feature>
<feature type="transmembrane region" description="Helical" evidence="24">
    <location>
        <begin position="96"/>
        <end position="117"/>
    </location>
</feature>
<evidence type="ECO:0000256" key="1">
    <source>
        <dbReference type="ARBA" id="ARBA00004429"/>
    </source>
</evidence>
<keyword evidence="8 24" id="KW-0808">Transferase</keyword>
<organism evidence="25 26">
    <name type="scientific">Psittacicella hinzii</name>
    <dbReference type="NCBI Taxonomy" id="2028575"/>
    <lineage>
        <taxon>Bacteria</taxon>
        <taxon>Pseudomonadati</taxon>
        <taxon>Pseudomonadota</taxon>
        <taxon>Gammaproteobacteria</taxon>
        <taxon>Pasteurellales</taxon>
        <taxon>Psittacicellaceae</taxon>
        <taxon>Psittacicella</taxon>
    </lineage>
</organism>
<dbReference type="EMBL" id="NRJG01000005">
    <property type="protein sequence ID" value="RIY40624.1"/>
    <property type="molecule type" value="Genomic_DNA"/>
</dbReference>
<proteinExistence type="inferred from homology"/>
<feature type="binding site" evidence="21">
    <location>
        <position position="69"/>
    </location>
    <ligand>
        <name>substrate</name>
    </ligand>
</feature>
<reference evidence="25 26" key="1">
    <citation type="submission" date="2017-08" db="EMBL/GenBank/DDBJ databases">
        <title>Reclassification of Bisgaard taxon 37 and 44.</title>
        <authorList>
            <person name="Christensen H."/>
        </authorList>
    </citation>
    <scope>NUCLEOTIDE SEQUENCE [LARGE SCALE GENOMIC DNA]</scope>
    <source>
        <strain evidence="25 26">111</strain>
    </source>
</reference>
<feature type="binding site" evidence="21">
    <location>
        <position position="98"/>
    </location>
    <ligand>
        <name>substrate</name>
    </ligand>
</feature>
<evidence type="ECO:0000256" key="8">
    <source>
        <dbReference type="ARBA" id="ARBA00022679"/>
    </source>
</evidence>
<feature type="binding site" evidence="22">
    <location>
        <position position="28"/>
    </location>
    <ligand>
        <name>ATP</name>
        <dbReference type="ChEBI" id="CHEBI:30616"/>
    </ligand>
</feature>
<dbReference type="PANTHER" id="PTHR34299:SF1">
    <property type="entry name" value="DIACYLGLYCEROL KINASE"/>
    <property type="match status" value="1"/>
</dbReference>
<evidence type="ECO:0000256" key="10">
    <source>
        <dbReference type="ARBA" id="ARBA00022723"/>
    </source>
</evidence>
<feature type="binding site" evidence="22">
    <location>
        <position position="16"/>
    </location>
    <ligand>
        <name>ATP</name>
        <dbReference type="ChEBI" id="CHEBI:30616"/>
    </ligand>
</feature>
<evidence type="ECO:0000256" key="19">
    <source>
        <dbReference type="ARBA" id="ARBA00023264"/>
    </source>
</evidence>
<keyword evidence="18" id="KW-0594">Phospholipid biosynthesis</keyword>
<keyword evidence="14 23" id="KW-0460">Magnesium</keyword>
<keyword evidence="13 22" id="KW-0067">ATP-binding</keyword>
<name>A0A3A1YVZ0_9GAMM</name>
<dbReference type="Gene3D" id="1.10.287.3610">
    <property type="match status" value="1"/>
</dbReference>
<evidence type="ECO:0000256" key="12">
    <source>
        <dbReference type="ARBA" id="ARBA00022777"/>
    </source>
</evidence>
<comment type="catalytic activity">
    <reaction evidence="24">
        <text>a 1,2-diacyl-sn-glycerol + ATP = a 1,2-diacyl-sn-glycero-3-phosphate + ADP + H(+)</text>
        <dbReference type="Rhea" id="RHEA:10272"/>
        <dbReference type="ChEBI" id="CHEBI:15378"/>
        <dbReference type="ChEBI" id="CHEBI:17815"/>
        <dbReference type="ChEBI" id="CHEBI:30616"/>
        <dbReference type="ChEBI" id="CHEBI:58608"/>
        <dbReference type="ChEBI" id="CHEBI:456216"/>
        <dbReference type="EC" id="2.7.1.107"/>
    </reaction>
</comment>
<feature type="binding site" evidence="22">
    <location>
        <begin position="85"/>
        <end position="87"/>
    </location>
    <ligand>
        <name>ATP</name>
        <dbReference type="ChEBI" id="CHEBI:30616"/>
    </ligand>
</feature>
<dbReference type="PANTHER" id="PTHR34299">
    <property type="entry name" value="DIACYLGLYCEROL KINASE"/>
    <property type="match status" value="1"/>
</dbReference>
<keyword evidence="9 24" id="KW-0812">Transmembrane</keyword>
<keyword evidence="11 22" id="KW-0547">Nucleotide-binding</keyword>
<evidence type="ECO:0000256" key="6">
    <source>
        <dbReference type="ARBA" id="ARBA00022516"/>
    </source>
</evidence>
<evidence type="ECO:0000313" key="25">
    <source>
        <dbReference type="EMBL" id="RIY40624.1"/>
    </source>
</evidence>
<dbReference type="Proteomes" id="UP000265916">
    <property type="component" value="Unassembled WGS sequence"/>
</dbReference>
<dbReference type="GO" id="GO:0006654">
    <property type="term" value="P:phosphatidic acid biosynthetic process"/>
    <property type="evidence" value="ECO:0007669"/>
    <property type="project" value="InterPro"/>
</dbReference>
<dbReference type="AlphaFoldDB" id="A0A3A1YVZ0"/>
<comment type="subcellular location">
    <subcellularLocation>
        <location evidence="1 24">Cell inner membrane</location>
        <topology evidence="1 24">Multi-pass membrane protein</topology>
    </subcellularLocation>
</comment>
<evidence type="ECO:0000256" key="5">
    <source>
        <dbReference type="ARBA" id="ARBA00022475"/>
    </source>
</evidence>
<keyword evidence="15 24" id="KW-1133">Transmembrane helix</keyword>
<keyword evidence="5" id="KW-1003">Cell membrane</keyword>
<keyword evidence="26" id="KW-1185">Reference proteome</keyword>
<keyword evidence="6" id="KW-0444">Lipid biosynthesis</keyword>
<dbReference type="GO" id="GO:0004143">
    <property type="term" value="F:ATP-dependent diacylglycerol kinase activity"/>
    <property type="evidence" value="ECO:0007669"/>
    <property type="project" value="UniProtKB-EC"/>
</dbReference>
<keyword evidence="10 23" id="KW-0479">Metal-binding</keyword>
<evidence type="ECO:0000313" key="26">
    <source>
        <dbReference type="Proteomes" id="UP000265916"/>
    </source>
</evidence>
<dbReference type="RefSeq" id="WP_119530029.1">
    <property type="nucleotide sequence ID" value="NZ_JBHSSP010000021.1"/>
</dbReference>